<keyword evidence="16" id="KW-1185">Reference proteome</keyword>
<comment type="similarity">
    <text evidence="2 10 11">Belongs to the TonB-dependent receptor family.</text>
</comment>
<evidence type="ECO:0008006" key="17">
    <source>
        <dbReference type="Google" id="ProtNLM"/>
    </source>
</evidence>
<sequence>MDKLPLSGPRILASAFLLWALPGQAEENNTSADYYFQEFPVVLTASRLSQPLSEAPSAMTVIDREMIKASGFRTVPDLMRLVPGMYVGFADANRPVVSFHGATDEFSRRMQILIDGRSAYLPPFGGVNWADLPLQIEDIERIEVVRGPSSASHGTNSFYGVINIITRDALSQVGGSVSLTGGDASDVSARFGKVGEQFDYRLSLGYRSDQGIDNAILNDHNTTRLFNFRGNYHPNATDSLDVQLGSSDGVYGLGIAGRPEDAFRDTTSQSRFLQTSWLHVWPASSESKLTYSYTERSSVDPYLCIDSATCQGNNLPAVPIAQGFTRQEVYSQRNELELQNTHQLSGSNRLVWGARTRSDHAHYPLYMGRPYTVNSWQVFAHDEWRITPAAVLNIGTMLEDNGMGSKNSSPRASLNYHFTPQHTVRVGVSTATRSPAMGEVYMDAQNTILGGAYVPPVTPLKPEKIVSKEVGYLGEFHSLGVTVDVRAYVDQVTDMIFVDKYPLLTPADSFKNMISAEYKGVEATLKYHWNQNRSFLLANYAHQRASISFGNYPTQYFSTVPDPYDPVTYSSVGDRVRRFYQTELLDQFSQTVPTDSASLLLSHQFAENWQFSAGYYWRNPVRVINVSPDVTRENTMRRLDFRIAKTFKFDQGRNAELALVVQNATQNNYTKYGTVNEAANVFFMRRSWLTATVNF</sequence>
<evidence type="ECO:0000256" key="9">
    <source>
        <dbReference type="ARBA" id="ARBA00023237"/>
    </source>
</evidence>
<accession>A0A6F8VGT5</accession>
<dbReference type="InterPro" id="IPR036942">
    <property type="entry name" value="Beta-barrel_TonB_sf"/>
</dbReference>
<evidence type="ECO:0000256" key="3">
    <source>
        <dbReference type="ARBA" id="ARBA00022448"/>
    </source>
</evidence>
<feature type="chain" id="PRO_5026157593" description="TonB-dependent receptor" evidence="12">
    <location>
        <begin position="26"/>
        <end position="695"/>
    </location>
</feature>
<protein>
    <recommendedName>
        <fullName evidence="17">TonB-dependent receptor</fullName>
    </recommendedName>
</protein>
<keyword evidence="5 10" id="KW-0812">Transmembrane</keyword>
<keyword evidence="3 10" id="KW-0813">Transport</keyword>
<evidence type="ECO:0000256" key="6">
    <source>
        <dbReference type="ARBA" id="ARBA00023077"/>
    </source>
</evidence>
<dbReference type="PANTHER" id="PTHR30069:SF27">
    <property type="entry name" value="BLL4766 PROTEIN"/>
    <property type="match status" value="1"/>
</dbReference>
<dbReference type="Pfam" id="PF00593">
    <property type="entry name" value="TonB_dep_Rec_b-barrel"/>
    <property type="match status" value="1"/>
</dbReference>
<feature type="domain" description="TonB-dependent receptor-like beta-barrel" evidence="13">
    <location>
        <begin position="219"/>
        <end position="663"/>
    </location>
</feature>
<evidence type="ECO:0000256" key="11">
    <source>
        <dbReference type="RuleBase" id="RU003357"/>
    </source>
</evidence>
<organism evidence="15 16">
    <name type="scientific">Sulfurimicrobium lacus</name>
    <dbReference type="NCBI Taxonomy" id="2715678"/>
    <lineage>
        <taxon>Bacteria</taxon>
        <taxon>Pseudomonadati</taxon>
        <taxon>Pseudomonadota</taxon>
        <taxon>Betaproteobacteria</taxon>
        <taxon>Nitrosomonadales</taxon>
        <taxon>Sulfuricellaceae</taxon>
        <taxon>Sulfurimicrobium</taxon>
    </lineage>
</organism>
<evidence type="ECO:0000256" key="4">
    <source>
        <dbReference type="ARBA" id="ARBA00022452"/>
    </source>
</evidence>
<dbReference type="Proteomes" id="UP000502260">
    <property type="component" value="Chromosome"/>
</dbReference>
<dbReference type="GO" id="GO:0009279">
    <property type="term" value="C:cell outer membrane"/>
    <property type="evidence" value="ECO:0007669"/>
    <property type="project" value="UniProtKB-SubCell"/>
</dbReference>
<evidence type="ECO:0000256" key="5">
    <source>
        <dbReference type="ARBA" id="ARBA00022692"/>
    </source>
</evidence>
<proteinExistence type="inferred from homology"/>
<dbReference type="SUPFAM" id="SSF56935">
    <property type="entry name" value="Porins"/>
    <property type="match status" value="1"/>
</dbReference>
<evidence type="ECO:0000256" key="12">
    <source>
        <dbReference type="SAM" id="SignalP"/>
    </source>
</evidence>
<gene>
    <name evidence="15" type="ORF">SKTS_34460</name>
</gene>
<dbReference type="Pfam" id="PF07715">
    <property type="entry name" value="Plug"/>
    <property type="match status" value="1"/>
</dbReference>
<dbReference type="Gene3D" id="2.170.130.10">
    <property type="entry name" value="TonB-dependent receptor, plug domain"/>
    <property type="match status" value="1"/>
</dbReference>
<dbReference type="KEGG" id="slac:SKTS_34460"/>
<evidence type="ECO:0000313" key="16">
    <source>
        <dbReference type="Proteomes" id="UP000502260"/>
    </source>
</evidence>
<dbReference type="InterPro" id="IPR012910">
    <property type="entry name" value="Plug_dom"/>
</dbReference>
<keyword evidence="6 11" id="KW-0798">TonB box</keyword>
<feature type="domain" description="TonB-dependent receptor plug" evidence="14">
    <location>
        <begin position="52"/>
        <end position="161"/>
    </location>
</feature>
<feature type="signal peptide" evidence="12">
    <location>
        <begin position="1"/>
        <end position="25"/>
    </location>
</feature>
<keyword evidence="12" id="KW-0732">Signal</keyword>
<dbReference type="InterPro" id="IPR000531">
    <property type="entry name" value="Beta-barrel_TonB"/>
</dbReference>
<comment type="subcellular location">
    <subcellularLocation>
        <location evidence="1 10">Cell outer membrane</location>
        <topology evidence="1 10">Multi-pass membrane protein</topology>
    </subcellularLocation>
</comment>
<name>A0A6F8VGT5_9PROT</name>
<keyword evidence="8" id="KW-0675">Receptor</keyword>
<evidence type="ECO:0000256" key="2">
    <source>
        <dbReference type="ARBA" id="ARBA00009810"/>
    </source>
</evidence>
<dbReference type="Gene3D" id="2.40.170.20">
    <property type="entry name" value="TonB-dependent receptor, beta-barrel domain"/>
    <property type="match status" value="1"/>
</dbReference>
<keyword evidence="4 10" id="KW-1134">Transmembrane beta strand</keyword>
<dbReference type="InterPro" id="IPR039426">
    <property type="entry name" value="TonB-dep_rcpt-like"/>
</dbReference>
<dbReference type="GO" id="GO:0044718">
    <property type="term" value="P:siderophore transmembrane transport"/>
    <property type="evidence" value="ECO:0007669"/>
    <property type="project" value="TreeGrafter"/>
</dbReference>
<keyword evidence="7 10" id="KW-0472">Membrane</keyword>
<evidence type="ECO:0000256" key="10">
    <source>
        <dbReference type="PROSITE-ProRule" id="PRU01360"/>
    </source>
</evidence>
<evidence type="ECO:0000313" key="15">
    <source>
        <dbReference type="EMBL" id="BCB28560.1"/>
    </source>
</evidence>
<evidence type="ECO:0000256" key="1">
    <source>
        <dbReference type="ARBA" id="ARBA00004571"/>
    </source>
</evidence>
<reference evidence="16" key="1">
    <citation type="submission" date="2020-03" db="EMBL/GenBank/DDBJ databases">
        <title>Complete genome sequence of sulfur-oxidizing bacterium skT11.</title>
        <authorList>
            <person name="Kanda M."/>
            <person name="Kojima H."/>
            <person name="Fukui M."/>
        </authorList>
    </citation>
    <scope>NUCLEOTIDE SEQUENCE [LARGE SCALE GENOMIC DNA]</scope>
    <source>
        <strain evidence="16">skT11</strain>
    </source>
</reference>
<evidence type="ECO:0000256" key="8">
    <source>
        <dbReference type="ARBA" id="ARBA00023170"/>
    </source>
</evidence>
<dbReference type="RefSeq" id="WP_173068172.1">
    <property type="nucleotide sequence ID" value="NZ_AP022853.1"/>
</dbReference>
<dbReference type="EMBL" id="AP022853">
    <property type="protein sequence ID" value="BCB28560.1"/>
    <property type="molecule type" value="Genomic_DNA"/>
</dbReference>
<dbReference type="InterPro" id="IPR037066">
    <property type="entry name" value="Plug_dom_sf"/>
</dbReference>
<dbReference type="PROSITE" id="PS52016">
    <property type="entry name" value="TONB_DEPENDENT_REC_3"/>
    <property type="match status" value="1"/>
</dbReference>
<evidence type="ECO:0000259" key="14">
    <source>
        <dbReference type="Pfam" id="PF07715"/>
    </source>
</evidence>
<dbReference type="GO" id="GO:0015344">
    <property type="term" value="F:siderophore uptake transmembrane transporter activity"/>
    <property type="evidence" value="ECO:0007669"/>
    <property type="project" value="TreeGrafter"/>
</dbReference>
<evidence type="ECO:0000256" key="7">
    <source>
        <dbReference type="ARBA" id="ARBA00023136"/>
    </source>
</evidence>
<dbReference type="PANTHER" id="PTHR30069">
    <property type="entry name" value="TONB-DEPENDENT OUTER MEMBRANE RECEPTOR"/>
    <property type="match status" value="1"/>
</dbReference>
<keyword evidence="9 10" id="KW-0998">Cell outer membrane</keyword>
<evidence type="ECO:0000259" key="13">
    <source>
        <dbReference type="Pfam" id="PF00593"/>
    </source>
</evidence>
<dbReference type="AlphaFoldDB" id="A0A6F8VGT5"/>